<proteinExistence type="inferred from homology"/>
<evidence type="ECO:0000313" key="9">
    <source>
        <dbReference type="EMBL" id="OQS54869.1"/>
    </source>
</evidence>
<dbReference type="HAMAP" id="MF_01965">
    <property type="entry name" value="NADHX_dehydratase"/>
    <property type="match status" value="1"/>
</dbReference>
<dbReference type="VEuPathDB" id="MicrosporidiaDB:EHP00_222"/>
<organism evidence="9 10">
    <name type="scientific">Ecytonucleospora hepatopenaei</name>
    <dbReference type="NCBI Taxonomy" id="646526"/>
    <lineage>
        <taxon>Eukaryota</taxon>
        <taxon>Fungi</taxon>
        <taxon>Fungi incertae sedis</taxon>
        <taxon>Microsporidia</taxon>
        <taxon>Enterocytozoonidae</taxon>
        <taxon>Ecytonucleospora</taxon>
    </lineage>
</organism>
<evidence type="ECO:0000256" key="3">
    <source>
        <dbReference type="ARBA" id="ARBA00022857"/>
    </source>
</evidence>
<keyword evidence="4 7" id="KW-0520">NAD</keyword>
<feature type="domain" description="YjeF C-terminal" evidence="8">
    <location>
        <begin position="1"/>
        <end position="244"/>
    </location>
</feature>
<protein>
    <recommendedName>
        <fullName evidence="7">ATP-dependent (S)-NAD(P)H-hydrate dehydratase</fullName>
        <ecNumber evidence="7">4.2.1.93</ecNumber>
    </recommendedName>
    <alternativeName>
        <fullName evidence="7">ATP-dependent NAD(P)HX dehydratase</fullName>
    </alternativeName>
</protein>
<dbReference type="InterPro" id="IPR029056">
    <property type="entry name" value="Ribokinase-like"/>
</dbReference>
<dbReference type="PANTHER" id="PTHR12592:SF0">
    <property type="entry name" value="ATP-DEPENDENT (S)-NAD(P)H-HYDRATE DEHYDRATASE"/>
    <property type="match status" value="1"/>
</dbReference>
<dbReference type="OrthoDB" id="8110916at2759"/>
<dbReference type="PROSITE" id="PS51383">
    <property type="entry name" value="YJEF_C_3"/>
    <property type="match status" value="1"/>
</dbReference>
<dbReference type="STRING" id="646526.A0A1W0E6S0"/>
<dbReference type="GO" id="GO:0046496">
    <property type="term" value="P:nicotinamide nucleotide metabolic process"/>
    <property type="evidence" value="ECO:0007669"/>
    <property type="project" value="UniProtKB-UniRule"/>
</dbReference>
<dbReference type="EC" id="4.2.1.93" evidence="7"/>
<evidence type="ECO:0000259" key="8">
    <source>
        <dbReference type="PROSITE" id="PS51383"/>
    </source>
</evidence>
<comment type="cofactor">
    <cofactor evidence="7">
        <name>Mg(2+)</name>
        <dbReference type="ChEBI" id="CHEBI:18420"/>
    </cofactor>
</comment>
<feature type="binding site" evidence="7">
    <location>
        <begin position="136"/>
        <end position="142"/>
    </location>
    <ligand>
        <name>(6S)-NADPHX</name>
        <dbReference type="ChEBI" id="CHEBI:64076"/>
    </ligand>
</feature>
<evidence type="ECO:0000256" key="6">
    <source>
        <dbReference type="ARBA" id="ARBA00047472"/>
    </source>
</evidence>
<gene>
    <name evidence="9" type="ORF">EHP00_222</name>
</gene>
<keyword evidence="7" id="KW-0597">Phosphoprotein</keyword>
<comment type="catalytic activity">
    <reaction evidence="6 7">
        <text>(6S)-NADPHX + ATP = ADP + phosphate + NADPH + H(+)</text>
        <dbReference type="Rhea" id="RHEA:32231"/>
        <dbReference type="ChEBI" id="CHEBI:15378"/>
        <dbReference type="ChEBI" id="CHEBI:30616"/>
        <dbReference type="ChEBI" id="CHEBI:43474"/>
        <dbReference type="ChEBI" id="CHEBI:57783"/>
        <dbReference type="ChEBI" id="CHEBI:64076"/>
        <dbReference type="ChEBI" id="CHEBI:456216"/>
        <dbReference type="EC" id="4.2.1.93"/>
    </reaction>
</comment>
<comment type="function">
    <text evidence="7">Catalyzes the dehydration of the S-form of NAD(P)HX at the expense of ATP, which is converted to ADP. Together with NAD(P)HX epimerase, which catalyzes the epimerization of the S- and R-forms, the enzyme allows the repair of both epimers of NAD(P)HX, a damaged form of NAD(P)H that is a result of enzymatic or heat-dependent hydration.</text>
</comment>
<dbReference type="CDD" id="cd01171">
    <property type="entry name" value="YXKO-related"/>
    <property type="match status" value="1"/>
</dbReference>
<feature type="binding site" evidence="7">
    <location>
        <position position="185"/>
    </location>
    <ligand>
        <name>(6S)-NADPHX</name>
        <dbReference type="ChEBI" id="CHEBI:64076"/>
    </ligand>
</feature>
<keyword evidence="10" id="KW-1185">Reference proteome</keyword>
<keyword evidence="3" id="KW-0521">NADP</keyword>
<dbReference type="Proteomes" id="UP000192758">
    <property type="component" value="Unassembled WGS sequence"/>
</dbReference>
<comment type="caution">
    <text evidence="9">The sequence shown here is derived from an EMBL/GenBank/DDBJ whole genome shotgun (WGS) entry which is preliminary data.</text>
</comment>
<dbReference type="PANTHER" id="PTHR12592">
    <property type="entry name" value="ATP-DEPENDENT (S)-NAD(P)H-HYDRATE DEHYDRATASE FAMILY MEMBER"/>
    <property type="match status" value="1"/>
</dbReference>
<comment type="similarity">
    <text evidence="7">Belongs to the NnrD/CARKD family.</text>
</comment>
<evidence type="ECO:0000256" key="1">
    <source>
        <dbReference type="ARBA" id="ARBA00022741"/>
    </source>
</evidence>
<dbReference type="GO" id="GO:0047453">
    <property type="term" value="F:ATP-dependent NAD(P)H-hydrate dehydratase activity"/>
    <property type="evidence" value="ECO:0007669"/>
    <property type="project" value="UniProtKB-UniRule"/>
</dbReference>
<evidence type="ECO:0000256" key="5">
    <source>
        <dbReference type="ARBA" id="ARBA00023239"/>
    </source>
</evidence>
<feature type="binding site" evidence="7">
    <location>
        <begin position="175"/>
        <end position="184"/>
    </location>
    <ligand>
        <name>ATP</name>
        <dbReference type="ChEBI" id="CHEBI:30616"/>
    </ligand>
</feature>
<keyword evidence="1 7" id="KW-0547">Nucleotide-binding</keyword>
<dbReference type="GO" id="GO:0005524">
    <property type="term" value="F:ATP binding"/>
    <property type="evidence" value="ECO:0007669"/>
    <property type="project" value="UniProtKB-KW"/>
</dbReference>
<evidence type="ECO:0000256" key="4">
    <source>
        <dbReference type="ARBA" id="ARBA00023027"/>
    </source>
</evidence>
<dbReference type="AlphaFoldDB" id="A0A1W0E6S0"/>
<sequence length="244" mass="27271">MKQSTYKGQYGTILVIGGSDMYTGAPIFVTKAAFRSGAEMVYVMVPSNDYATKIIKEVHEAIVTDLLFDLKILKKINACVIGPGLGRMTENTLSTILKIVEFFDKNNIWTVLDADIIHYYKKGIFNNFSKIILTPNHNENINLVVKSHHFCLLKGKADILFMGNKQIKSLLVQNQCIKRCCGLGDMLCGIIAAHLCFSEETIEKTIEKASIIAKKAAYSGFVKKYYGIKVTDIIEEIPQFLGKN</sequence>
<comment type="catalytic activity">
    <reaction evidence="7">
        <text>(6S)-NADHX + ATP = ADP + phosphate + NADH + H(+)</text>
        <dbReference type="Rhea" id="RHEA:19017"/>
        <dbReference type="ChEBI" id="CHEBI:15378"/>
        <dbReference type="ChEBI" id="CHEBI:30616"/>
        <dbReference type="ChEBI" id="CHEBI:43474"/>
        <dbReference type="ChEBI" id="CHEBI:57945"/>
        <dbReference type="ChEBI" id="CHEBI:64074"/>
        <dbReference type="ChEBI" id="CHEBI:456216"/>
        <dbReference type="EC" id="4.2.1.93"/>
    </reaction>
</comment>
<evidence type="ECO:0000256" key="2">
    <source>
        <dbReference type="ARBA" id="ARBA00022840"/>
    </source>
</evidence>
<keyword evidence="7" id="KW-0963">Cytoplasm</keyword>
<comment type="subcellular location">
    <subcellularLocation>
        <location evidence="7">Cytoplasm</location>
    </subcellularLocation>
</comment>
<keyword evidence="2 7" id="KW-0067">ATP-binding</keyword>
<dbReference type="EMBL" id="MNPJ01000016">
    <property type="protein sequence ID" value="OQS54869.1"/>
    <property type="molecule type" value="Genomic_DNA"/>
</dbReference>
<accession>A0A1W0E6S0</accession>
<feature type="binding site" evidence="7">
    <location>
        <begin position="154"/>
        <end position="158"/>
    </location>
    <ligand>
        <name>ATP</name>
        <dbReference type="ChEBI" id="CHEBI:30616"/>
    </ligand>
</feature>
<dbReference type="InterPro" id="IPR000631">
    <property type="entry name" value="CARKD"/>
</dbReference>
<dbReference type="Gene3D" id="3.40.1190.20">
    <property type="match status" value="1"/>
</dbReference>
<feature type="binding site" evidence="7">
    <location>
        <position position="84"/>
    </location>
    <ligand>
        <name>(6S)-NADPHX</name>
        <dbReference type="ChEBI" id="CHEBI:64076"/>
    </ligand>
</feature>
<dbReference type="SUPFAM" id="SSF53613">
    <property type="entry name" value="Ribokinase-like"/>
    <property type="match status" value="1"/>
</dbReference>
<dbReference type="GO" id="GO:0005737">
    <property type="term" value="C:cytoplasm"/>
    <property type="evidence" value="ECO:0007669"/>
    <property type="project" value="UniProtKB-SubCell"/>
</dbReference>
<dbReference type="Pfam" id="PF01256">
    <property type="entry name" value="Carb_kinase"/>
    <property type="match status" value="1"/>
</dbReference>
<keyword evidence="5 7" id="KW-0456">Lyase</keyword>
<name>A0A1W0E6S0_9MICR</name>
<evidence type="ECO:0000313" key="10">
    <source>
        <dbReference type="Proteomes" id="UP000192758"/>
    </source>
</evidence>
<dbReference type="GO" id="GO:0110051">
    <property type="term" value="P:metabolite repair"/>
    <property type="evidence" value="ECO:0007669"/>
    <property type="project" value="TreeGrafter"/>
</dbReference>
<evidence type="ECO:0000256" key="7">
    <source>
        <dbReference type="HAMAP-Rule" id="MF_03157"/>
    </source>
</evidence>
<reference evidence="9 10" key="1">
    <citation type="journal article" date="2017" name="Environ. Microbiol.">
        <title>Decay of the glycolytic pathway and adaptation to intranuclear parasitism within Enterocytozoonidae microsporidia.</title>
        <authorList>
            <person name="Wiredu Boakye D."/>
            <person name="Jaroenlak P."/>
            <person name="Prachumwat A."/>
            <person name="Williams T.A."/>
            <person name="Bateman K.S."/>
            <person name="Itsathitphaisarn O."/>
            <person name="Sritunyalucksana K."/>
            <person name="Paszkiewicz K.H."/>
            <person name="Moore K.A."/>
            <person name="Stentiford G.D."/>
            <person name="Williams B.A."/>
        </authorList>
    </citation>
    <scope>NUCLEOTIDE SEQUENCE [LARGE SCALE GENOMIC DNA]</scope>
    <source>
        <strain evidence="9 10">TH1</strain>
    </source>
</reference>